<evidence type="ECO:0000256" key="2">
    <source>
        <dbReference type="ARBA" id="ARBA00007020"/>
    </source>
</evidence>
<organism evidence="9 10">
    <name type="scientific">Araneus ventricosus</name>
    <name type="common">Orbweaver spider</name>
    <name type="synonym">Epeira ventricosa</name>
    <dbReference type="NCBI Taxonomy" id="182803"/>
    <lineage>
        <taxon>Eukaryota</taxon>
        <taxon>Metazoa</taxon>
        <taxon>Ecdysozoa</taxon>
        <taxon>Arthropoda</taxon>
        <taxon>Chelicerata</taxon>
        <taxon>Arachnida</taxon>
        <taxon>Araneae</taxon>
        <taxon>Araneomorphae</taxon>
        <taxon>Entelegynae</taxon>
        <taxon>Araneoidea</taxon>
        <taxon>Araneidae</taxon>
        <taxon>Araneus</taxon>
    </lineage>
</organism>
<protein>
    <recommendedName>
        <fullName evidence="3">Transmembrane protein 186</fullName>
    </recommendedName>
</protein>
<keyword evidence="10" id="KW-1185">Reference proteome</keyword>
<evidence type="ECO:0000256" key="5">
    <source>
        <dbReference type="ARBA" id="ARBA00022792"/>
    </source>
</evidence>
<accession>A0A4Y2C4T0</accession>
<comment type="subcellular location">
    <subcellularLocation>
        <location evidence="1">Mitochondrion inner membrane</location>
        <topology evidence="1">Multi-pass membrane protein</topology>
    </subcellularLocation>
</comment>
<gene>
    <name evidence="9" type="primary">Tmem186</name>
    <name evidence="9" type="ORF">AVEN_8651_1</name>
</gene>
<dbReference type="OrthoDB" id="6147888at2759"/>
<reference evidence="9 10" key="1">
    <citation type="journal article" date="2019" name="Sci. Rep.">
        <title>Orb-weaving spider Araneus ventricosus genome elucidates the spidroin gene catalogue.</title>
        <authorList>
            <person name="Kono N."/>
            <person name="Nakamura H."/>
            <person name="Ohtoshi R."/>
            <person name="Moran D.A.P."/>
            <person name="Shinohara A."/>
            <person name="Yoshida Y."/>
            <person name="Fujiwara M."/>
            <person name="Mori M."/>
            <person name="Tomita M."/>
            <person name="Arakawa K."/>
        </authorList>
    </citation>
    <scope>NUCLEOTIDE SEQUENCE [LARGE SCALE GENOMIC DNA]</scope>
</reference>
<name>A0A4Y2C4T0_ARAVE</name>
<dbReference type="AlphaFoldDB" id="A0A4Y2C4T0"/>
<evidence type="ECO:0000256" key="6">
    <source>
        <dbReference type="ARBA" id="ARBA00022989"/>
    </source>
</evidence>
<evidence type="ECO:0000256" key="8">
    <source>
        <dbReference type="ARBA" id="ARBA00023136"/>
    </source>
</evidence>
<dbReference type="InterPro" id="IPR045325">
    <property type="entry name" value="TMEM70/TMEM186/TMEM223"/>
</dbReference>
<dbReference type="Pfam" id="PF06979">
    <property type="entry name" value="TMEM70"/>
    <property type="match status" value="1"/>
</dbReference>
<keyword evidence="4 9" id="KW-0812">Transmembrane</keyword>
<evidence type="ECO:0000256" key="7">
    <source>
        <dbReference type="ARBA" id="ARBA00023128"/>
    </source>
</evidence>
<evidence type="ECO:0000256" key="3">
    <source>
        <dbReference type="ARBA" id="ARBA00014604"/>
    </source>
</evidence>
<evidence type="ECO:0000256" key="1">
    <source>
        <dbReference type="ARBA" id="ARBA00004448"/>
    </source>
</evidence>
<evidence type="ECO:0000313" key="10">
    <source>
        <dbReference type="Proteomes" id="UP000499080"/>
    </source>
</evidence>
<dbReference type="Proteomes" id="UP000499080">
    <property type="component" value="Unassembled WGS sequence"/>
</dbReference>
<comment type="caution">
    <text evidence="9">The sequence shown here is derived from an EMBL/GenBank/DDBJ whole genome shotgun (WGS) entry which is preliminary data.</text>
</comment>
<sequence length="213" mass="24199">MLIITRLNVLTNFKVGKNLLLKSKQIAKLNYASSVAKNKLSQENKKLDDRSPWTPIYFFPHIRTAAICSRFKLYQTAVTLAAVPWSISLYNDGLIEASSLGVISGCATLACCTLYLLSYYFRRLIGILFLSEDEESVQISHLTFWGRKKDIIVPLQDIIPLADSACNANDIYIKLKRFSCEDKLYFTLKYGKILDKAKFEKVFGTLEFLDGTK</sequence>
<dbReference type="GO" id="GO:0005743">
    <property type="term" value="C:mitochondrial inner membrane"/>
    <property type="evidence" value="ECO:0007669"/>
    <property type="project" value="UniProtKB-SubCell"/>
</dbReference>
<comment type="similarity">
    <text evidence="2">Belongs to the TMEM186 family.</text>
</comment>
<keyword evidence="7" id="KW-0496">Mitochondrion</keyword>
<proteinExistence type="inferred from homology"/>
<dbReference type="EMBL" id="BGPR01000142">
    <property type="protein sequence ID" value="GBL98767.1"/>
    <property type="molecule type" value="Genomic_DNA"/>
</dbReference>
<dbReference type="PANTHER" id="PTHR13603">
    <property type="entry name" value="TRANSMEMBRANE PROTEIN 186"/>
    <property type="match status" value="1"/>
</dbReference>
<evidence type="ECO:0000313" key="9">
    <source>
        <dbReference type="EMBL" id="GBL98767.1"/>
    </source>
</evidence>
<keyword evidence="6" id="KW-1133">Transmembrane helix</keyword>
<dbReference type="InterPro" id="IPR026571">
    <property type="entry name" value="Tmem186"/>
</dbReference>
<dbReference type="PANTHER" id="PTHR13603:SF1">
    <property type="entry name" value="TRANSMEMBRANE PROTEIN 186"/>
    <property type="match status" value="1"/>
</dbReference>
<keyword evidence="8" id="KW-0472">Membrane</keyword>
<evidence type="ECO:0000256" key="4">
    <source>
        <dbReference type="ARBA" id="ARBA00022692"/>
    </source>
</evidence>
<keyword evidence="5" id="KW-0999">Mitochondrion inner membrane</keyword>